<comment type="subcellular location">
    <subcellularLocation>
        <location evidence="6">Cellular thylakoid membrane</location>
        <topology evidence="6">Multi-pass membrane protein</topology>
    </subcellularLocation>
    <subcellularLocation>
        <location evidence="1">Membrane</location>
        <topology evidence="1">Multi-pass membrane protein</topology>
    </subcellularLocation>
</comment>
<feature type="transmembrane region" description="Helical" evidence="7">
    <location>
        <begin position="7"/>
        <end position="37"/>
    </location>
</feature>
<dbReference type="HAMAP" id="MF_01392">
    <property type="entry name" value="CytC_Ccs1"/>
    <property type="match status" value="1"/>
</dbReference>
<protein>
    <recommendedName>
        <fullName evidence="6">Cytochrome c biogenesis protein CcsB</fullName>
    </recommendedName>
</protein>
<dbReference type="InterPro" id="IPR007816">
    <property type="entry name" value="ResB-like_domain"/>
</dbReference>
<evidence type="ECO:0000256" key="3">
    <source>
        <dbReference type="ARBA" id="ARBA00022748"/>
    </source>
</evidence>
<feature type="domain" description="ResB-like" evidence="8">
    <location>
        <begin position="361"/>
        <end position="423"/>
    </location>
</feature>
<reference evidence="9" key="1">
    <citation type="journal article" date="2018" name="Genome Biol. Evol.">
        <title>Mitochondrial and Plastid Genomes from Coralline Red Algae Provide Insights into the Incongruent Evolutionary Histories of Organelles.</title>
        <authorList>
            <person name="Lee J."/>
            <person name="Song H.J."/>
            <person name="In Park S."/>
            <person name="Lee Y.M."/>
            <person name="Jeong S.Y."/>
            <person name="Oh Cho T."/>
            <person name="Kim J.H."/>
            <person name="Choi H.G."/>
            <person name="Choi C.G."/>
            <person name="Nelson W.A."/>
            <person name="Fredericq S."/>
            <person name="Bhattacharya D."/>
            <person name="Su Yoon H."/>
        </authorList>
    </citation>
    <scope>NUCLEOTIDE SEQUENCE</scope>
</reference>
<evidence type="ECO:0000256" key="6">
    <source>
        <dbReference type="HAMAP-Rule" id="MF_01392"/>
    </source>
</evidence>
<geneLocation type="plastid" evidence="9"/>
<feature type="transmembrane region" description="Helical" evidence="7">
    <location>
        <begin position="158"/>
        <end position="184"/>
    </location>
</feature>
<evidence type="ECO:0000256" key="5">
    <source>
        <dbReference type="ARBA" id="ARBA00023136"/>
    </source>
</evidence>
<dbReference type="AlphaFoldDB" id="A0A3G3MHP0"/>
<keyword evidence="6" id="KW-0793">Thylakoid</keyword>
<evidence type="ECO:0000256" key="7">
    <source>
        <dbReference type="SAM" id="Phobius"/>
    </source>
</evidence>
<comment type="similarity">
    <text evidence="6">Belongs to the Ccs1/CcsB family.</text>
</comment>
<comment type="subunit">
    <text evidence="6">May interact with CcsA.</text>
</comment>
<keyword evidence="3 6" id="KW-0201">Cytochrome c-type biogenesis</keyword>
<evidence type="ECO:0000259" key="8">
    <source>
        <dbReference type="Pfam" id="PF05140"/>
    </source>
</evidence>
<sequence>MYMKNIVWYVLKIIGSLSMAIILLLIIAFSSFIGTIIEQDQTLEYYRINYPNHKRILGLLSWQEIKFFGLDHVYTNWWFISLLLVFFLSLILCTFSRQLPGLKYSRKWKFLYKSKSLKRFSYYNCIDYISLSNFVYLLNKENYYVFHKRNSVYAYKGLIGRITPIFVHVSLILTLMGALISMLGGFSAQEIIPKGEISHLQNIIKSGYYSLLPNDIVCKVNDFYISYYNDQSIQQFFSNVSILDNDGKIVMHRVLSVNKPLRLKGLTFYQTDWQMSGLRIRIGNQYTIEKSLSKVINPQNGSVLWVCHLPVDFSHEISIVLTGLDGKMSVYNDLGVLITSIGCNKLNLFYNVPFVIEEIMTSTGLQIKADPGVSLIYLGFLILMISTMISYLSYSQVWANTTDSYISISGTTNRASLAFENEMSNIYSAYYVLVSVKE</sequence>
<organism evidence="9">
    <name type="scientific">Renouxia sp</name>
    <dbReference type="NCBI Taxonomy" id="2485823"/>
    <lineage>
        <taxon>Eukaryota</taxon>
        <taxon>Rhodophyta</taxon>
        <taxon>Florideophyceae</taxon>
        <taxon>Corallinophycidae</taxon>
        <taxon>Rhodogorgonales</taxon>
        <taxon>Rhodogorgonaceae</taxon>
        <taxon>Renouxia</taxon>
    </lineage>
</organism>
<dbReference type="PANTHER" id="PTHR31566:SF0">
    <property type="entry name" value="CYTOCHROME C BIOGENESIS PROTEIN CCS1, CHLOROPLASTIC"/>
    <property type="match status" value="1"/>
</dbReference>
<name>A0A3G3MHP0_9FLOR</name>
<accession>A0A3G3MHP0</accession>
<comment type="function">
    <text evidence="6">Required during biogenesis of c-type cytochromes (cytochrome c6 and cytochrome f) at the step of heme attachment.</text>
</comment>
<dbReference type="InterPro" id="IPR023494">
    <property type="entry name" value="Cyt_c_bgen_Ccs1/CcsB/ResB"/>
</dbReference>
<evidence type="ECO:0000256" key="2">
    <source>
        <dbReference type="ARBA" id="ARBA00022692"/>
    </source>
</evidence>
<feature type="domain" description="ResB-like" evidence="8">
    <location>
        <begin position="18"/>
        <end position="281"/>
    </location>
</feature>
<proteinExistence type="inferred from homology"/>
<feature type="transmembrane region" description="Helical" evidence="7">
    <location>
        <begin position="375"/>
        <end position="394"/>
    </location>
</feature>
<evidence type="ECO:0000313" key="9">
    <source>
        <dbReference type="EMBL" id="AYR06349.1"/>
    </source>
</evidence>
<keyword evidence="9" id="KW-0934">Plastid</keyword>
<evidence type="ECO:0000256" key="1">
    <source>
        <dbReference type="ARBA" id="ARBA00004141"/>
    </source>
</evidence>
<keyword evidence="4 6" id="KW-1133">Transmembrane helix</keyword>
<keyword evidence="2 6" id="KW-0812">Transmembrane</keyword>
<dbReference type="PANTHER" id="PTHR31566">
    <property type="entry name" value="CYTOCHROME C BIOGENESIS PROTEIN CCS1, CHLOROPLASTIC"/>
    <property type="match status" value="1"/>
</dbReference>
<dbReference type="Pfam" id="PF05140">
    <property type="entry name" value="ResB"/>
    <property type="match status" value="2"/>
</dbReference>
<keyword evidence="5 6" id="KW-0472">Membrane</keyword>
<gene>
    <name evidence="6 9" type="primary">ccs1</name>
    <name evidence="6" type="synonym">ccsB</name>
</gene>
<feature type="transmembrane region" description="Helical" evidence="7">
    <location>
        <begin position="120"/>
        <end position="138"/>
    </location>
</feature>
<feature type="transmembrane region" description="Helical" evidence="7">
    <location>
        <begin position="77"/>
        <end position="99"/>
    </location>
</feature>
<dbReference type="GO" id="GO:0017004">
    <property type="term" value="P:cytochrome complex assembly"/>
    <property type="evidence" value="ECO:0007669"/>
    <property type="project" value="UniProtKB-UniRule"/>
</dbReference>
<dbReference type="EMBL" id="MH281629">
    <property type="protein sequence ID" value="AYR06349.1"/>
    <property type="molecule type" value="Genomic_DNA"/>
</dbReference>
<dbReference type="GO" id="GO:0042651">
    <property type="term" value="C:thylakoid membrane"/>
    <property type="evidence" value="ECO:0007669"/>
    <property type="project" value="UniProtKB-UniRule"/>
</dbReference>
<evidence type="ECO:0000256" key="4">
    <source>
        <dbReference type="ARBA" id="ARBA00022989"/>
    </source>
</evidence>